<dbReference type="Proteomes" id="UP001241377">
    <property type="component" value="Unassembled WGS sequence"/>
</dbReference>
<evidence type="ECO:0000313" key="1">
    <source>
        <dbReference type="EMBL" id="KAJ9112347.1"/>
    </source>
</evidence>
<name>A0ACC2WMP3_9TREE</name>
<keyword evidence="2" id="KW-1185">Reference proteome</keyword>
<proteinExistence type="predicted"/>
<gene>
    <name evidence="1" type="ORF">QFC19_000767</name>
</gene>
<protein>
    <submittedName>
        <fullName evidence="1">Uncharacterized protein</fullName>
    </submittedName>
</protein>
<evidence type="ECO:0000313" key="2">
    <source>
        <dbReference type="Proteomes" id="UP001241377"/>
    </source>
</evidence>
<reference evidence="1" key="1">
    <citation type="submission" date="2023-04" db="EMBL/GenBank/DDBJ databases">
        <title>Draft Genome sequencing of Naganishia species isolated from polar environments using Oxford Nanopore Technology.</title>
        <authorList>
            <person name="Leo P."/>
            <person name="Venkateswaran K."/>
        </authorList>
    </citation>
    <scope>NUCLEOTIDE SEQUENCE</scope>
    <source>
        <strain evidence="1">MNA-CCFEE 5261</strain>
    </source>
</reference>
<accession>A0ACC2WMP3</accession>
<comment type="caution">
    <text evidence="1">The sequence shown here is derived from an EMBL/GenBank/DDBJ whole genome shotgun (WGS) entry which is preliminary data.</text>
</comment>
<sequence length="486" mass="50787">MSSMMIAKKLPASFIPVEFVASQTHCVGTSTSSSSSTSSQRTTQQPNLVDLLQSNYRYLLNPPKKAPTASTSSRPSTRSYPRRLGNVSGSIADPTDGDEAAGTIVAEQRKVRRKGEAFKSPPMDPAITSMAHAPTPAGQTSKDPLVYVGTINYQFILSACQSLSHGVPSNRSPPGSNDHGNSSSSKNSKKKGSRSKANDRSTTDAPSKQTKGSAAVGSAHSSRARKASEEPRSKSTRPSRAASQQRSKASDVTDAAKRTSPTRKSSTKDASAAAPIVEDNLEKKGLTNTKQSSLVPPPMPAHASAHHLAPPSPLRQSAVPVRLADIARASSHPALAALTRSSSQGGTGSSPIVDPESSTAAAASAATARPLKRRRLSAEATLEKPVEEEHDLSKRLRRALAAESLVTDPAQTANTTRPARYGTRYATRSAPNSPPQTTANTLPSLDPLESASAEAAGGARPANPANGRAGRTGALRRTVSHDVLPE</sequence>
<organism evidence="1 2">
    <name type="scientific">Naganishia cerealis</name>
    <dbReference type="NCBI Taxonomy" id="610337"/>
    <lineage>
        <taxon>Eukaryota</taxon>
        <taxon>Fungi</taxon>
        <taxon>Dikarya</taxon>
        <taxon>Basidiomycota</taxon>
        <taxon>Agaricomycotina</taxon>
        <taxon>Tremellomycetes</taxon>
        <taxon>Filobasidiales</taxon>
        <taxon>Filobasidiaceae</taxon>
        <taxon>Naganishia</taxon>
    </lineage>
</organism>
<dbReference type="EMBL" id="JASBWR010000005">
    <property type="protein sequence ID" value="KAJ9112347.1"/>
    <property type="molecule type" value="Genomic_DNA"/>
</dbReference>